<dbReference type="InterPro" id="IPR036259">
    <property type="entry name" value="MFS_trans_sf"/>
</dbReference>
<keyword evidence="8" id="KW-1185">Reference proteome</keyword>
<dbReference type="PANTHER" id="PTHR11654">
    <property type="entry name" value="OLIGOPEPTIDE TRANSPORTER-RELATED"/>
    <property type="match status" value="1"/>
</dbReference>
<dbReference type="InterPro" id="IPR000109">
    <property type="entry name" value="POT_fam"/>
</dbReference>
<accession>A0AAW1I7C5</accession>
<comment type="subcellular location">
    <subcellularLocation>
        <location evidence="1">Membrane</location>
        <topology evidence="1">Multi-pass membrane protein</topology>
    </subcellularLocation>
</comment>
<evidence type="ECO:0000256" key="6">
    <source>
        <dbReference type="SAM" id="Phobius"/>
    </source>
</evidence>
<evidence type="ECO:0000256" key="2">
    <source>
        <dbReference type="ARBA" id="ARBA00005982"/>
    </source>
</evidence>
<gene>
    <name evidence="7" type="ORF">RND81_10G217100</name>
</gene>
<dbReference type="SUPFAM" id="SSF103473">
    <property type="entry name" value="MFS general substrate transporter"/>
    <property type="match status" value="1"/>
</dbReference>
<feature type="transmembrane region" description="Helical" evidence="6">
    <location>
        <begin position="420"/>
        <end position="437"/>
    </location>
</feature>
<dbReference type="CDD" id="cd17416">
    <property type="entry name" value="MFS_NPF1_2"/>
    <property type="match status" value="1"/>
</dbReference>
<dbReference type="GO" id="GO:0016020">
    <property type="term" value="C:membrane"/>
    <property type="evidence" value="ECO:0007669"/>
    <property type="project" value="UniProtKB-SubCell"/>
</dbReference>
<dbReference type="Pfam" id="PF00854">
    <property type="entry name" value="PTR2"/>
    <property type="match status" value="1"/>
</dbReference>
<comment type="similarity">
    <text evidence="2">Belongs to the major facilitator superfamily. Proton-dependent oligopeptide transporter (POT/PTR) (TC 2.A.17) family.</text>
</comment>
<feature type="transmembrane region" description="Helical" evidence="6">
    <location>
        <begin position="379"/>
        <end position="399"/>
    </location>
</feature>
<keyword evidence="5 6" id="KW-0472">Membrane</keyword>
<feature type="transmembrane region" description="Helical" evidence="6">
    <location>
        <begin position="331"/>
        <end position="351"/>
    </location>
</feature>
<keyword evidence="3 6" id="KW-0812">Transmembrane</keyword>
<dbReference type="Proteomes" id="UP001443914">
    <property type="component" value="Unassembled WGS sequence"/>
</dbReference>
<dbReference type="GO" id="GO:0022857">
    <property type="term" value="F:transmembrane transporter activity"/>
    <property type="evidence" value="ECO:0007669"/>
    <property type="project" value="InterPro"/>
</dbReference>
<feature type="transmembrane region" description="Helical" evidence="6">
    <location>
        <begin position="140"/>
        <end position="167"/>
    </location>
</feature>
<organism evidence="7 8">
    <name type="scientific">Saponaria officinalis</name>
    <name type="common">Common soapwort</name>
    <name type="synonym">Lychnis saponaria</name>
    <dbReference type="NCBI Taxonomy" id="3572"/>
    <lineage>
        <taxon>Eukaryota</taxon>
        <taxon>Viridiplantae</taxon>
        <taxon>Streptophyta</taxon>
        <taxon>Embryophyta</taxon>
        <taxon>Tracheophyta</taxon>
        <taxon>Spermatophyta</taxon>
        <taxon>Magnoliopsida</taxon>
        <taxon>eudicotyledons</taxon>
        <taxon>Gunneridae</taxon>
        <taxon>Pentapetalae</taxon>
        <taxon>Caryophyllales</taxon>
        <taxon>Caryophyllaceae</taxon>
        <taxon>Caryophylleae</taxon>
        <taxon>Saponaria</taxon>
    </lineage>
</organism>
<evidence type="ECO:0000313" key="8">
    <source>
        <dbReference type="Proteomes" id="UP001443914"/>
    </source>
</evidence>
<keyword evidence="4 6" id="KW-1133">Transmembrane helix</keyword>
<feature type="transmembrane region" description="Helical" evidence="6">
    <location>
        <begin position="213"/>
        <end position="234"/>
    </location>
</feature>
<evidence type="ECO:0008006" key="9">
    <source>
        <dbReference type="Google" id="ProtNLM"/>
    </source>
</evidence>
<feature type="transmembrane region" description="Helical" evidence="6">
    <location>
        <begin position="97"/>
        <end position="120"/>
    </location>
</feature>
<feature type="transmembrane region" description="Helical" evidence="6">
    <location>
        <begin position="188"/>
        <end position="207"/>
    </location>
</feature>
<evidence type="ECO:0000256" key="4">
    <source>
        <dbReference type="ARBA" id="ARBA00022989"/>
    </source>
</evidence>
<feature type="transmembrane region" description="Helical" evidence="6">
    <location>
        <begin position="66"/>
        <end position="90"/>
    </location>
</feature>
<feature type="transmembrane region" description="Helical" evidence="6">
    <location>
        <begin position="457"/>
        <end position="476"/>
    </location>
</feature>
<evidence type="ECO:0000256" key="5">
    <source>
        <dbReference type="ARBA" id="ARBA00023136"/>
    </source>
</evidence>
<dbReference type="AlphaFoldDB" id="A0AAW1I7C5"/>
<protein>
    <recommendedName>
        <fullName evidence="9">NPF family transporter</fullName>
    </recommendedName>
</protein>
<proteinExistence type="inferred from homology"/>
<evidence type="ECO:0000256" key="3">
    <source>
        <dbReference type="ARBA" id="ARBA00022692"/>
    </source>
</evidence>
<dbReference type="EMBL" id="JBDFQZ010000010">
    <property type="protein sequence ID" value="KAK9684544.1"/>
    <property type="molecule type" value="Genomic_DNA"/>
</dbReference>
<evidence type="ECO:0000256" key="1">
    <source>
        <dbReference type="ARBA" id="ARBA00004141"/>
    </source>
</evidence>
<name>A0AAW1I7C5_SAPOF</name>
<feature type="transmembrane region" description="Helical" evidence="6">
    <location>
        <begin position="542"/>
        <end position="560"/>
    </location>
</feature>
<evidence type="ECO:0000313" key="7">
    <source>
        <dbReference type="EMBL" id="KAK9684544.1"/>
    </source>
</evidence>
<comment type="caution">
    <text evidence="7">The sequence shown here is derived from an EMBL/GenBank/DDBJ whole genome shotgun (WGS) entry which is preliminary data.</text>
</comment>
<dbReference type="Gene3D" id="1.20.1250.20">
    <property type="entry name" value="MFS general substrate transporter like domains"/>
    <property type="match status" value="1"/>
</dbReference>
<reference evidence="7" key="1">
    <citation type="submission" date="2024-03" db="EMBL/GenBank/DDBJ databases">
        <title>WGS assembly of Saponaria officinalis var. Norfolk2.</title>
        <authorList>
            <person name="Jenkins J."/>
            <person name="Shu S."/>
            <person name="Grimwood J."/>
            <person name="Barry K."/>
            <person name="Goodstein D."/>
            <person name="Schmutz J."/>
            <person name="Leebens-Mack J."/>
            <person name="Osbourn A."/>
        </authorList>
    </citation>
    <scope>NUCLEOTIDE SEQUENCE [LARGE SCALE GENOMIC DNA]</scope>
    <source>
        <strain evidence="7">JIC</strain>
    </source>
</reference>
<sequence>MYKDTETSKKDVEIGDHSSFPSGENKGGWKAIKFILANETFEKLASMSLIANITVYLRTQYNMDGILLINVINIWGGSSNILTLLGAVLSDAYLGRFYTLLIGSIASMVGMGAMALGSGIPKLRPPSCPPESDCIQATPAQLSLLFLALFLLAVGSGLIRPCSIAFGADQFDTSTEKGRAQLSRFYNWWYFSFTISLLIALTAVVYVQTNVSWVIGFGIPTACFALSIIVFLLGCHTYIYKHPQGSIFVDMVKVVVAAFRKRSDSVTAHGDIVFYDPVIEESGSTIVKLSRSNRLKFFDRAAIIRDSSEVNCDGIAVNNWRLCSVQQVEQLKCLIGILPVWFAGILCFIAMDQQNTFGILQAMQMNRKVGSHFIIPPGWIGLTAMISLSIWIIIYERLIIRLWKKWTNRSDVRLSLKTRVRIGIIMSILSMVIGAIVESKRRDAALKAKSFDSPLSIGFLAPQLVITGLIEAFAAVSMMEFFTTQMPEQMRSLAGSVFFLSLSMASYLSTAIVNIIYTTTKSEYGTAWLGGHDLNKNKLDHFYAIIACIGVLNFFYFTFFGSKFVLVDNITSVEASSLCNETQTCETNDVTKGIHGHQ</sequence>
<feature type="transmembrane region" description="Helical" evidence="6">
    <location>
        <begin position="497"/>
        <end position="517"/>
    </location>
</feature>